<dbReference type="EMBL" id="OQ999779">
    <property type="protein sequence ID" value="WMI40064.1"/>
    <property type="molecule type" value="Genomic_RNA"/>
</dbReference>
<feature type="compositionally biased region" description="Acidic residues" evidence="1">
    <location>
        <begin position="592"/>
        <end position="601"/>
    </location>
</feature>
<name>A0AA51BSC4_9VIRU</name>
<reference evidence="2" key="1">
    <citation type="journal article" date="2023" name="Microbiol. Spectr.">
        <title>Extreme Diversity of Mycoviruses Present in Single Strains of Rhizoctonia cerealis, the Pathogen of Wheat Sharp Eyespot.</title>
        <authorList>
            <person name="Li W."/>
            <person name="Sun H."/>
            <person name="Cao S."/>
            <person name="Zhang A."/>
            <person name="Zhang H."/>
            <person name="Shu Y."/>
            <person name="Chen H."/>
        </authorList>
    </citation>
    <scope>NUCLEOTIDE SEQUENCE</scope>
    <source>
        <strain evidence="2">RcHV-0928-1</strain>
    </source>
</reference>
<evidence type="ECO:0000313" key="2">
    <source>
        <dbReference type="EMBL" id="WMI40064.1"/>
    </source>
</evidence>
<protein>
    <submittedName>
        <fullName evidence="2">Uncharacterized protein</fullName>
    </submittedName>
</protein>
<organism evidence="2">
    <name type="scientific">Rhizoctonia cerealis hypovirus</name>
    <dbReference type="NCBI Taxonomy" id="3068667"/>
    <lineage>
        <taxon>Viruses</taxon>
        <taxon>Riboviria</taxon>
        <taxon>Orthornavirae</taxon>
        <taxon>Pisuviricota</taxon>
        <taxon>Duplopiviricetes</taxon>
        <taxon>Durnavirales</taxon>
        <taxon>Hypoviridae</taxon>
    </lineage>
</organism>
<proteinExistence type="predicted"/>
<reference evidence="2" key="2">
    <citation type="submission" date="2023-05" db="EMBL/GenBank/DDBJ databases">
        <authorList>
            <person name="Li W."/>
        </authorList>
    </citation>
    <scope>NUCLEOTIDE SEQUENCE</scope>
    <source>
        <strain evidence="2">RcHV-0928-1</strain>
    </source>
</reference>
<evidence type="ECO:0000256" key="1">
    <source>
        <dbReference type="SAM" id="MobiDB-lite"/>
    </source>
</evidence>
<feature type="region of interest" description="Disordered" evidence="1">
    <location>
        <begin position="588"/>
        <end position="607"/>
    </location>
</feature>
<accession>A0AA51BSC4</accession>
<sequence>MVFFVSVGLNLTKRLLCAVKPVYNRITKIINVLLCYFKECFSRSVPFEGEGTVVPEPSTFYFQGMEFDTESERDEYIREVNNITAENNAIIEATTMLRDLLRSSETEPTSHSANGGVDWLYRNAYQSLDINPPLYDEYYDLPTYIAQDDLPSYTSSVIRYFNTTPMHNVAGRIKSRQTLAQQLLQLQSIVVWRNRKRIALLILQRLAERQQASRVIQKLMKNISKAQNKNNTRIVYTAFPRLGLENIDGCDCWLPDPSMPLEIPLALIQFIFGKLYRTFKPYKLLAPNLYMVKQNYNSFNIIIQKYDNNYFVFQANDCHLKEGEPDVKTGHSFKEVIVIRENKNNFLVLKYLPNDFTLDLSSLVTDQHNHLRLVRSFVNPIKESPQYSSPDETSDDLVYVGDTLMTRSEKQALRRERRAKASNLRKAGLPVPKGWQVPVEYKGLTTQEYHEMRRRRKEEIAEWIEEKGNKALPQAVREWLKSISGADQWHMIHQHAVTRPEFAQKELNKVNSFLKTIGLVVPLTLNPNLINQKRKILDKYNENRTKQIIARQQRVDPSELAQRHWQEHISKQLQKERTLFTREHVTSSSSWADDDSDDLPDLDTLKW</sequence>